<reference evidence="2 3" key="1">
    <citation type="submission" date="2023-07" db="EMBL/GenBank/DDBJ databases">
        <title>Genomic Encyclopedia of Type Strains, Phase IV (KMG-IV): sequencing the most valuable type-strain genomes for metagenomic binning, comparative biology and taxonomic classification.</title>
        <authorList>
            <person name="Goeker M."/>
        </authorList>
    </citation>
    <scope>NUCLEOTIDE SEQUENCE [LARGE SCALE GENOMIC DNA]</scope>
    <source>
        <strain evidence="2 3">DSM 1112</strain>
    </source>
</reference>
<protein>
    <submittedName>
        <fullName evidence="2">Uncharacterized protein</fullName>
    </submittedName>
</protein>
<organism evidence="2 3">
    <name type="scientific">Pararhizobium capsulatum DSM 1112</name>
    <dbReference type="NCBI Taxonomy" id="1121113"/>
    <lineage>
        <taxon>Bacteria</taxon>
        <taxon>Pseudomonadati</taxon>
        <taxon>Pseudomonadota</taxon>
        <taxon>Alphaproteobacteria</taxon>
        <taxon>Hyphomicrobiales</taxon>
        <taxon>Rhizobiaceae</taxon>
        <taxon>Rhizobium/Agrobacterium group</taxon>
        <taxon>Pararhizobium</taxon>
    </lineage>
</organism>
<proteinExistence type="predicted"/>
<dbReference type="Proteomes" id="UP001230207">
    <property type="component" value="Unassembled WGS sequence"/>
</dbReference>
<gene>
    <name evidence="2" type="ORF">QO002_001115</name>
</gene>
<evidence type="ECO:0000313" key="3">
    <source>
        <dbReference type="Proteomes" id="UP001230207"/>
    </source>
</evidence>
<sequence>MTNTDVEITGVAPEPFERVTSHHGDPGSGTLDIGPSTD</sequence>
<evidence type="ECO:0000313" key="2">
    <source>
        <dbReference type="EMBL" id="MDQ0318977.1"/>
    </source>
</evidence>
<keyword evidence="3" id="KW-1185">Reference proteome</keyword>
<comment type="caution">
    <text evidence="2">The sequence shown here is derived from an EMBL/GenBank/DDBJ whole genome shotgun (WGS) entry which is preliminary data.</text>
</comment>
<evidence type="ECO:0000256" key="1">
    <source>
        <dbReference type="SAM" id="MobiDB-lite"/>
    </source>
</evidence>
<dbReference type="EMBL" id="JAUSVF010000001">
    <property type="protein sequence ID" value="MDQ0318977.1"/>
    <property type="molecule type" value="Genomic_DNA"/>
</dbReference>
<feature type="region of interest" description="Disordered" evidence="1">
    <location>
        <begin position="1"/>
        <end position="38"/>
    </location>
</feature>
<accession>A0ABU0BLV2</accession>
<name>A0ABU0BLV2_9HYPH</name>
<feature type="compositionally biased region" description="Basic and acidic residues" evidence="1">
    <location>
        <begin position="15"/>
        <end position="25"/>
    </location>
</feature>